<proteinExistence type="predicted"/>
<evidence type="ECO:0000313" key="4">
    <source>
        <dbReference type="Proteomes" id="UP000054538"/>
    </source>
</evidence>
<protein>
    <recommendedName>
        <fullName evidence="2">F-box domain-containing protein</fullName>
    </recommendedName>
</protein>
<dbReference type="InterPro" id="IPR036047">
    <property type="entry name" value="F-box-like_dom_sf"/>
</dbReference>
<name>A0A0D0E3T8_9AGAM</name>
<dbReference type="AlphaFoldDB" id="A0A0D0E3T8"/>
<evidence type="ECO:0000313" key="3">
    <source>
        <dbReference type="EMBL" id="KIK98896.1"/>
    </source>
</evidence>
<dbReference type="Proteomes" id="UP000054538">
    <property type="component" value="Unassembled WGS sequence"/>
</dbReference>
<dbReference type="HOGENOM" id="CLU_007279_1_0_1"/>
<dbReference type="Gene3D" id="1.20.1280.50">
    <property type="match status" value="1"/>
</dbReference>
<dbReference type="InParanoid" id="A0A0D0E3T8"/>
<evidence type="ECO:0000256" key="1">
    <source>
        <dbReference type="SAM" id="MobiDB-lite"/>
    </source>
</evidence>
<dbReference type="SUPFAM" id="SSF81383">
    <property type="entry name" value="F-box domain"/>
    <property type="match status" value="1"/>
</dbReference>
<dbReference type="EMBL" id="KN824876">
    <property type="protein sequence ID" value="KIK98896.1"/>
    <property type="molecule type" value="Genomic_DNA"/>
</dbReference>
<dbReference type="CDD" id="cd09917">
    <property type="entry name" value="F-box_SF"/>
    <property type="match status" value="1"/>
</dbReference>
<evidence type="ECO:0000259" key="2">
    <source>
        <dbReference type="PROSITE" id="PS50181"/>
    </source>
</evidence>
<dbReference type="OrthoDB" id="3256413at2759"/>
<feature type="compositionally biased region" description="Low complexity" evidence="1">
    <location>
        <begin position="476"/>
        <end position="508"/>
    </location>
</feature>
<gene>
    <name evidence="3" type="ORF">PAXRUDRAFT_823315</name>
</gene>
<feature type="domain" description="F-box" evidence="2">
    <location>
        <begin position="33"/>
        <end position="79"/>
    </location>
</feature>
<dbReference type="SMART" id="SM00256">
    <property type="entry name" value="FBOX"/>
    <property type="match status" value="1"/>
</dbReference>
<dbReference type="InterPro" id="IPR001810">
    <property type="entry name" value="F-box_dom"/>
</dbReference>
<reference evidence="4" key="2">
    <citation type="submission" date="2015-01" db="EMBL/GenBank/DDBJ databases">
        <title>Evolutionary Origins and Diversification of the Mycorrhizal Mutualists.</title>
        <authorList>
            <consortium name="DOE Joint Genome Institute"/>
            <consortium name="Mycorrhizal Genomics Consortium"/>
            <person name="Kohler A."/>
            <person name="Kuo A."/>
            <person name="Nagy L.G."/>
            <person name="Floudas D."/>
            <person name="Copeland A."/>
            <person name="Barry K.W."/>
            <person name="Cichocki N."/>
            <person name="Veneault-Fourrey C."/>
            <person name="LaButti K."/>
            <person name="Lindquist E.A."/>
            <person name="Lipzen A."/>
            <person name="Lundell T."/>
            <person name="Morin E."/>
            <person name="Murat C."/>
            <person name="Riley R."/>
            <person name="Ohm R."/>
            <person name="Sun H."/>
            <person name="Tunlid A."/>
            <person name="Henrissat B."/>
            <person name="Grigoriev I.V."/>
            <person name="Hibbett D.S."/>
            <person name="Martin F."/>
        </authorList>
    </citation>
    <scope>NUCLEOTIDE SEQUENCE [LARGE SCALE GENOMIC DNA]</scope>
    <source>
        <strain evidence="4">Ve08.2h10</strain>
    </source>
</reference>
<feature type="region of interest" description="Disordered" evidence="1">
    <location>
        <begin position="471"/>
        <end position="524"/>
    </location>
</feature>
<reference evidence="3 4" key="1">
    <citation type="submission" date="2014-04" db="EMBL/GenBank/DDBJ databases">
        <authorList>
            <consortium name="DOE Joint Genome Institute"/>
            <person name="Kuo A."/>
            <person name="Kohler A."/>
            <person name="Jargeat P."/>
            <person name="Nagy L.G."/>
            <person name="Floudas D."/>
            <person name="Copeland A."/>
            <person name="Barry K.W."/>
            <person name="Cichocki N."/>
            <person name="Veneault-Fourrey C."/>
            <person name="LaButti K."/>
            <person name="Lindquist E.A."/>
            <person name="Lipzen A."/>
            <person name="Lundell T."/>
            <person name="Morin E."/>
            <person name="Murat C."/>
            <person name="Sun H."/>
            <person name="Tunlid A."/>
            <person name="Henrissat B."/>
            <person name="Grigoriev I.V."/>
            <person name="Hibbett D.S."/>
            <person name="Martin F."/>
            <person name="Nordberg H.P."/>
            <person name="Cantor M.N."/>
            <person name="Hua S.X."/>
        </authorList>
    </citation>
    <scope>NUCLEOTIDE SEQUENCE [LARGE SCALE GENOMIC DNA]</scope>
    <source>
        <strain evidence="3 4">Ve08.2h10</strain>
    </source>
</reference>
<keyword evidence="4" id="KW-1185">Reference proteome</keyword>
<sequence length="694" mass="76955">MTPGLTVSDLHKRYYLGHYHIAMKSPSANRRPAMGLTQLPTELLCQILGYLDAHQLVHARKICKTIKCAIDYSESLQYIVDLGFYQMSEGRHQLGQTQIPVVIRRKELQRFETSWQQLQYQHLTTFPLPISGPVYEFVGGVYALTGEGCIRFAVLPDCANPPGGPIRMWDYAVDTASLIDFTFSPSLDLFVLVTTASSNHQHAYDVHLRSLSTNKPHPRAAVPILKAFSKGDAPADFYQGVGPVKLQIMGEYLALLCRDTVVIEDDIGDYLQMWTWTTENGYGFVLNFEESINDFIFLSSDRFLLLGDDGTLVIYSFADKAFPPMCTASLGMPRLMRDWQFAHAFLGGNPAPGTVGMSAVGFPWTVSATSDGGLADSQSQPIPTSTTTPVPTFHPSSDDQLLAFHVTVFRSTNEADTHSFVCFVLRSTILRMEGVFQEQFGGPLAALWSGVDAGRGITANHIHPVLHDGAQTHAASTSTSTSTLELSSRNSTSTPSSPNSLPTSSTASDVNSGSTTDAEPPSPPTLPWVLWGPYTHWFPDGLHVDWQNSVYGFRTVESLNEDNILGGYFSRRPRRLRVRDFNPNLAFHYHQENLSGWCGRFVPGRSIRGKGADRGKRVEGVETGGYASTSKEEESWGWTIRPFVEPLGKGLSYREVVSRETFDVTEAMMDESRILLLRRRAENGELEKVEVLVM</sequence>
<dbReference type="Pfam" id="PF00646">
    <property type="entry name" value="F-box"/>
    <property type="match status" value="1"/>
</dbReference>
<dbReference type="STRING" id="930991.A0A0D0E3T8"/>
<organism evidence="3 4">
    <name type="scientific">Paxillus rubicundulus Ve08.2h10</name>
    <dbReference type="NCBI Taxonomy" id="930991"/>
    <lineage>
        <taxon>Eukaryota</taxon>
        <taxon>Fungi</taxon>
        <taxon>Dikarya</taxon>
        <taxon>Basidiomycota</taxon>
        <taxon>Agaricomycotina</taxon>
        <taxon>Agaricomycetes</taxon>
        <taxon>Agaricomycetidae</taxon>
        <taxon>Boletales</taxon>
        <taxon>Paxilineae</taxon>
        <taxon>Paxillaceae</taxon>
        <taxon>Paxillus</taxon>
    </lineage>
</organism>
<dbReference type="PROSITE" id="PS50181">
    <property type="entry name" value="FBOX"/>
    <property type="match status" value="1"/>
</dbReference>
<accession>A0A0D0E3T8</accession>